<dbReference type="AlphaFoldDB" id="A0A149USH3"/>
<feature type="compositionally biased region" description="Basic and acidic residues" evidence="1">
    <location>
        <begin position="79"/>
        <end position="88"/>
    </location>
</feature>
<gene>
    <name evidence="2" type="ORF">AD952_11135</name>
</gene>
<name>A0A149USH3_9PROT</name>
<proteinExistence type="predicted"/>
<evidence type="ECO:0000256" key="1">
    <source>
        <dbReference type="SAM" id="MobiDB-lite"/>
    </source>
</evidence>
<feature type="compositionally biased region" description="Polar residues" evidence="1">
    <location>
        <begin position="91"/>
        <end position="100"/>
    </location>
</feature>
<organism evidence="2 3">
    <name type="scientific">Acetobacter cerevisiae</name>
    <dbReference type="NCBI Taxonomy" id="178900"/>
    <lineage>
        <taxon>Bacteria</taxon>
        <taxon>Pseudomonadati</taxon>
        <taxon>Pseudomonadota</taxon>
        <taxon>Alphaproteobacteria</taxon>
        <taxon>Acetobacterales</taxon>
        <taxon>Acetobacteraceae</taxon>
        <taxon>Acetobacter</taxon>
    </lineage>
</organism>
<evidence type="ECO:0000313" key="2">
    <source>
        <dbReference type="EMBL" id="KXV70941.1"/>
    </source>
</evidence>
<dbReference type="PATRIC" id="fig|178900.6.peg.2230"/>
<protein>
    <submittedName>
        <fullName evidence="2">Uncharacterized protein</fullName>
    </submittedName>
</protein>
<dbReference type="Proteomes" id="UP000075312">
    <property type="component" value="Unassembled WGS sequence"/>
</dbReference>
<dbReference type="EMBL" id="LHZY01000043">
    <property type="protein sequence ID" value="KXV70941.1"/>
    <property type="molecule type" value="Genomic_DNA"/>
</dbReference>
<accession>A0A149USH3</accession>
<evidence type="ECO:0000313" key="3">
    <source>
        <dbReference type="Proteomes" id="UP000075312"/>
    </source>
</evidence>
<feature type="region of interest" description="Disordered" evidence="1">
    <location>
        <begin position="79"/>
        <end position="100"/>
    </location>
</feature>
<comment type="caution">
    <text evidence="2">The sequence shown here is derived from an EMBL/GenBank/DDBJ whole genome shotgun (WGS) entry which is preliminary data.</text>
</comment>
<sequence length="100" mass="11090">MSDVFASALEGQAIAGLIRNLKSQIADARASRDLESAVIQMQAAYEKRIKLLKESSDFLQKSTDNYKLSAESYREAAEAHQRASERYKSPFGNSRMSVSA</sequence>
<reference evidence="2 3" key="1">
    <citation type="submission" date="2015-06" db="EMBL/GenBank/DDBJ databases">
        <title>Improved classification and identification of acetic acid bacteria using matrix-assisted laser desorption/ionization time-of-flight mass spectrometry; Gluconobacter nephelii and Gluconobacter uchimurae are later heterotypic synonyms of Gluconobacter japonicus and Gluconobacter oxydans, respectively.</title>
        <authorList>
            <person name="Li L."/>
            <person name="Cleenwerck I."/>
            <person name="De Vuyst L."/>
            <person name="Vandamme P."/>
        </authorList>
    </citation>
    <scope>NUCLEOTIDE SEQUENCE [LARGE SCALE GENOMIC DNA]</scope>
    <source>
        <strain evidence="2 3">LMG 1608</strain>
    </source>
</reference>
<dbReference type="RefSeq" id="WP_062143481.1">
    <property type="nucleotide sequence ID" value="NZ_LHZY01000043.1"/>
</dbReference>